<reference evidence="2" key="1">
    <citation type="submission" date="2022-11" db="EMBL/GenBank/DDBJ databases">
        <authorList>
            <person name="Petersen C."/>
        </authorList>
    </citation>
    <scope>NUCLEOTIDE SEQUENCE</scope>
    <source>
        <strain evidence="2">IBT 23319</strain>
    </source>
</reference>
<evidence type="ECO:0000256" key="1">
    <source>
        <dbReference type="SAM" id="SignalP"/>
    </source>
</evidence>
<dbReference type="AlphaFoldDB" id="A0A9W9TIW2"/>
<gene>
    <name evidence="2" type="ORF">N7469_007980</name>
</gene>
<feature type="chain" id="PRO_5040859319" evidence="1">
    <location>
        <begin position="18"/>
        <end position="100"/>
    </location>
</feature>
<feature type="signal peptide" evidence="1">
    <location>
        <begin position="1"/>
        <end position="17"/>
    </location>
</feature>
<name>A0A9W9TIW2_PENCI</name>
<sequence>MHGLSALLALASPLTVAGWTLTWYSDAKCTEPLGHIEDGDTISRGGNFDSNVASLITNFDSSKGEMQLTSDELHITQVANAGACMDWSVGVSSWSYSASI</sequence>
<accession>A0A9W9TIW2</accession>
<dbReference type="EMBL" id="JAPQKT010000007">
    <property type="protein sequence ID" value="KAJ5224477.1"/>
    <property type="molecule type" value="Genomic_DNA"/>
</dbReference>
<dbReference type="GeneID" id="81386065"/>
<protein>
    <submittedName>
        <fullName evidence="2">Uncharacterized protein</fullName>
    </submittedName>
</protein>
<evidence type="ECO:0000313" key="3">
    <source>
        <dbReference type="Proteomes" id="UP001147733"/>
    </source>
</evidence>
<dbReference type="Proteomes" id="UP001147733">
    <property type="component" value="Unassembled WGS sequence"/>
</dbReference>
<evidence type="ECO:0000313" key="2">
    <source>
        <dbReference type="EMBL" id="KAJ5224477.1"/>
    </source>
</evidence>
<reference evidence="2" key="2">
    <citation type="journal article" date="2023" name="IMA Fungus">
        <title>Comparative genomic study of the Penicillium genus elucidates a diverse pangenome and 15 lateral gene transfer events.</title>
        <authorList>
            <person name="Petersen C."/>
            <person name="Sorensen T."/>
            <person name="Nielsen M.R."/>
            <person name="Sondergaard T.E."/>
            <person name="Sorensen J.L."/>
            <person name="Fitzpatrick D.A."/>
            <person name="Frisvad J.C."/>
            <person name="Nielsen K.L."/>
        </authorList>
    </citation>
    <scope>NUCLEOTIDE SEQUENCE</scope>
    <source>
        <strain evidence="2">IBT 23319</strain>
    </source>
</reference>
<proteinExistence type="predicted"/>
<comment type="caution">
    <text evidence="2">The sequence shown here is derived from an EMBL/GenBank/DDBJ whole genome shotgun (WGS) entry which is preliminary data.</text>
</comment>
<keyword evidence="1" id="KW-0732">Signal</keyword>
<keyword evidence="3" id="KW-1185">Reference proteome</keyword>
<dbReference type="RefSeq" id="XP_056498449.1">
    <property type="nucleotide sequence ID" value="XM_056646898.1"/>
</dbReference>
<organism evidence="2 3">
    <name type="scientific">Penicillium citrinum</name>
    <dbReference type="NCBI Taxonomy" id="5077"/>
    <lineage>
        <taxon>Eukaryota</taxon>
        <taxon>Fungi</taxon>
        <taxon>Dikarya</taxon>
        <taxon>Ascomycota</taxon>
        <taxon>Pezizomycotina</taxon>
        <taxon>Eurotiomycetes</taxon>
        <taxon>Eurotiomycetidae</taxon>
        <taxon>Eurotiales</taxon>
        <taxon>Aspergillaceae</taxon>
        <taxon>Penicillium</taxon>
    </lineage>
</organism>